<dbReference type="EMBL" id="KN549682">
    <property type="protein sequence ID" value="KHJ96379.1"/>
    <property type="molecule type" value="Genomic_DNA"/>
</dbReference>
<name>A0A0B1TGI2_OESDE</name>
<evidence type="ECO:0000313" key="1">
    <source>
        <dbReference type="EMBL" id="KHJ96379.1"/>
    </source>
</evidence>
<dbReference type="OrthoDB" id="19988at2759"/>
<dbReference type="PANTHER" id="PTHR15922">
    <property type="entry name" value="NEUROBLASTOMA-AMPLIFIED SEQUENCE"/>
    <property type="match status" value="1"/>
</dbReference>
<dbReference type="AlphaFoldDB" id="A0A0B1TGI2"/>
<dbReference type="GO" id="GO:0006890">
    <property type="term" value="P:retrograde vesicle-mediated transport, Golgi to endoplasmic reticulum"/>
    <property type="evidence" value="ECO:0007669"/>
    <property type="project" value="TreeGrafter"/>
</dbReference>
<proteinExistence type="predicted"/>
<dbReference type="GO" id="GO:0000149">
    <property type="term" value="F:SNARE binding"/>
    <property type="evidence" value="ECO:0007669"/>
    <property type="project" value="TreeGrafter"/>
</dbReference>
<gene>
    <name evidence="1" type="ORF">OESDEN_03662</name>
</gene>
<dbReference type="SUPFAM" id="SSF57997">
    <property type="entry name" value="Tropomyosin"/>
    <property type="match status" value="1"/>
</dbReference>
<protein>
    <submittedName>
        <fullName evidence="1">Uncharacterized protein</fullName>
    </submittedName>
</protein>
<dbReference type="Proteomes" id="UP000053660">
    <property type="component" value="Unassembled WGS sequence"/>
</dbReference>
<dbReference type="GO" id="GO:0070939">
    <property type="term" value="C:Dsl1/NZR complex"/>
    <property type="evidence" value="ECO:0007669"/>
    <property type="project" value="TreeGrafter"/>
</dbReference>
<organism evidence="1 2">
    <name type="scientific">Oesophagostomum dentatum</name>
    <name type="common">Nodular worm</name>
    <dbReference type="NCBI Taxonomy" id="61180"/>
    <lineage>
        <taxon>Eukaryota</taxon>
        <taxon>Metazoa</taxon>
        <taxon>Ecdysozoa</taxon>
        <taxon>Nematoda</taxon>
        <taxon>Chromadorea</taxon>
        <taxon>Rhabditida</taxon>
        <taxon>Rhabditina</taxon>
        <taxon>Rhabditomorpha</taxon>
        <taxon>Strongyloidea</taxon>
        <taxon>Strongylidae</taxon>
        <taxon>Oesophagostomum</taxon>
    </lineage>
</organism>
<evidence type="ECO:0000313" key="2">
    <source>
        <dbReference type="Proteomes" id="UP000053660"/>
    </source>
</evidence>
<dbReference type="PANTHER" id="PTHR15922:SF2">
    <property type="entry name" value="NBAS SUBUNIT OF NRZ TETHERING COMPLEX"/>
    <property type="match status" value="1"/>
</dbReference>
<keyword evidence="2" id="KW-1185">Reference proteome</keyword>
<accession>A0A0B1TGI2</accession>
<reference evidence="1 2" key="1">
    <citation type="submission" date="2014-03" db="EMBL/GenBank/DDBJ databases">
        <title>Draft genome of the hookworm Oesophagostomum dentatum.</title>
        <authorList>
            <person name="Mitreva M."/>
        </authorList>
    </citation>
    <scope>NUCLEOTIDE SEQUENCE [LARGE SCALE GENOMIC DNA]</scope>
    <source>
        <strain evidence="1 2">OD-Hann</strain>
    </source>
</reference>
<sequence length="667" mass="75116">MLQAHIAYQNLGCATGCATPVIGDGPTAYGGPASNNMYFEISDDACPQLTITCIGGGYAAIEVSTQLEEGSMSYNHTTDFYDNRTKQHYNRTDVYDNRAKQHNYRPDFYDNRAKQHNHRTDFYDNSAKQHYNSPDVYDNRAQQHNHRTDVYDNRTKQHYNSPDVYDNRAQQHNHRADFYDNKLAHELGSTILPVSIKFAEPNAFLEEIVKMNGNYKQGEKCAKLAVLLGVDTPVATALSLCALSALIQHDERYLKKYIHKVIAKGRDLPVVHELCIRIMESSFVPGVMDDIYACALLNSPQDKLLETLDLIQKHRAARKRRDYEKPEINDKLIIDPMYARPRTAQYISRPDDAACTVLRECSDIPINESAALLTNVSSSLALCTAMTEENCAPWTKNDFLMKYEQALHFLEPQLNESLVENIPPSVLISQTTMCDASITVLDRISNYGCDRERFIEDTEYRTETIIGLAMTDDETMYADALELAAEFKMNDWPVHFASLENALTSMSIPEAKAILKSRGHLSRLRAEPDRLHEQLRISVGPLMTMNEQFIAYLTLFAEGQPERAALPVLKKVLEKKRGVKAVQLFSDAKYLRELIISMPDRAILSLVDGFLAIPVGPEACEAAARVLLDGNDIRPAANPAVIFALLRKDETAFIDLVASKSVSLLLF</sequence>